<sequence length="184" mass="19589">MLTLSLEKRGAESPKKLQLSLSKGARFTVKIAWQCEADHQDDVDIHALEASNSGGGAKVTALESILSTYNTRKMNPRGGVLQNNPDGSFSTPSGGLTHSGDIRVQGNFETIIVDGSRIPEGVNEIPLFATVHRAEHGGEHEGSEDGDFNVVQLGSVMLGSNGWEYAPVGRGFTGTINDVLAHFS</sequence>
<dbReference type="OrthoDB" id="8070245at2"/>
<gene>
    <name evidence="1" type="ORF">AU467_22285</name>
</gene>
<organism evidence="1 2">
    <name type="scientific">Rhizobium loti</name>
    <name type="common">Mesorhizobium loti</name>
    <dbReference type="NCBI Taxonomy" id="381"/>
    <lineage>
        <taxon>Bacteria</taxon>
        <taxon>Pseudomonadati</taxon>
        <taxon>Pseudomonadota</taxon>
        <taxon>Alphaproteobacteria</taxon>
        <taxon>Hyphomicrobiales</taxon>
        <taxon>Phyllobacteriaceae</taxon>
        <taxon>Mesorhizobium</taxon>
    </lineage>
</organism>
<evidence type="ECO:0000313" key="2">
    <source>
        <dbReference type="Proteomes" id="UP000053176"/>
    </source>
</evidence>
<evidence type="ECO:0000313" key="1">
    <source>
        <dbReference type="EMBL" id="KUM26282.1"/>
    </source>
</evidence>
<protein>
    <submittedName>
        <fullName evidence="1">Stress protein</fullName>
    </submittedName>
</protein>
<dbReference type="Proteomes" id="UP000053176">
    <property type="component" value="Unassembled WGS sequence"/>
</dbReference>
<dbReference type="Gene3D" id="2.60.60.30">
    <property type="entry name" value="sav2460 like domains"/>
    <property type="match status" value="1"/>
</dbReference>
<reference evidence="1 2" key="1">
    <citation type="submission" date="2015-12" db="EMBL/GenBank/DDBJ databases">
        <title>Draft genome sequence of Mesorhizobium sp. UFLA 01-765, a multitolerant efficient symbiont and plant-growth promoting strain isolated from Zn-mining soil using Leucaena leucocephala as a trap plant.</title>
        <authorList>
            <person name="Rangel W.M."/>
            <person name="Thijs S."/>
            <person name="Longatti S.M."/>
            <person name="Moreira F.M."/>
            <person name="Weyens N."/>
            <person name="Vangronsveld J."/>
            <person name="Van Hamme J.D."/>
            <person name="Bottos E.M."/>
            <person name="Rineau F."/>
        </authorList>
    </citation>
    <scope>NUCLEOTIDE SEQUENCE [LARGE SCALE GENOMIC DNA]</scope>
    <source>
        <strain evidence="1 2">UFLA 01-765</strain>
    </source>
</reference>
<accession>A0A101KSU8</accession>
<comment type="caution">
    <text evidence="1">The sequence shown here is derived from an EMBL/GenBank/DDBJ whole genome shotgun (WGS) entry which is preliminary data.</text>
</comment>
<proteinExistence type="predicted"/>
<dbReference type="EMBL" id="LPWA01000107">
    <property type="protein sequence ID" value="KUM26282.1"/>
    <property type="molecule type" value="Genomic_DNA"/>
</dbReference>
<name>A0A101KSU8_RHILI</name>
<dbReference type="AlphaFoldDB" id="A0A101KSU8"/>